<dbReference type="NCBIfam" id="NF005907">
    <property type="entry name" value="PRK07883.1-5"/>
    <property type="match status" value="1"/>
</dbReference>
<accession>A0A448NX93</accession>
<dbReference type="InterPro" id="IPR036397">
    <property type="entry name" value="RNaseH_sf"/>
</dbReference>
<gene>
    <name evidence="4" type="primary">polC</name>
    <name evidence="4" type="ORF">NCTC13652_00739</name>
</gene>
<dbReference type="AlphaFoldDB" id="A0A448NX93"/>
<dbReference type="InterPro" id="IPR013520">
    <property type="entry name" value="Ribonucl_H"/>
</dbReference>
<dbReference type="NCBIfam" id="NF005905">
    <property type="entry name" value="PRK07883.1-3"/>
    <property type="match status" value="1"/>
</dbReference>
<dbReference type="CDD" id="cd10434">
    <property type="entry name" value="GIY-YIG_UvrC_Cho"/>
    <property type="match status" value="1"/>
</dbReference>
<evidence type="ECO:0000313" key="4">
    <source>
        <dbReference type="EMBL" id="VEI02560.1"/>
    </source>
</evidence>
<keyword evidence="1" id="KW-0269">Exonuclease</keyword>
<evidence type="ECO:0000259" key="3">
    <source>
        <dbReference type="PROSITE" id="PS50164"/>
    </source>
</evidence>
<dbReference type="Gene3D" id="3.40.1440.10">
    <property type="entry name" value="GIY-YIG endonuclease"/>
    <property type="match status" value="1"/>
</dbReference>
<keyword evidence="5" id="KW-1185">Reference proteome</keyword>
<feature type="compositionally biased region" description="Acidic residues" evidence="2">
    <location>
        <begin position="592"/>
        <end position="601"/>
    </location>
</feature>
<dbReference type="EMBL" id="LR134473">
    <property type="protein sequence ID" value="VEI02560.1"/>
    <property type="molecule type" value="Genomic_DNA"/>
</dbReference>
<dbReference type="InterPro" id="IPR006054">
    <property type="entry name" value="DnaQ"/>
</dbReference>
<dbReference type="NCBIfam" id="TIGR00573">
    <property type="entry name" value="dnaq"/>
    <property type="match status" value="1"/>
</dbReference>
<dbReference type="STRING" id="1122997.GCA_000425285_01121"/>
<dbReference type="Gene3D" id="3.30.420.10">
    <property type="entry name" value="Ribonuclease H-like superfamily/Ribonuclease H"/>
    <property type="match status" value="1"/>
</dbReference>
<dbReference type="Pfam" id="PF00929">
    <property type="entry name" value="RNase_T"/>
    <property type="match status" value="1"/>
</dbReference>
<dbReference type="GO" id="GO:0006260">
    <property type="term" value="P:DNA replication"/>
    <property type="evidence" value="ECO:0007669"/>
    <property type="project" value="InterPro"/>
</dbReference>
<keyword evidence="1" id="KW-0378">Hydrolase</keyword>
<feature type="domain" description="GIY-YIG" evidence="3">
    <location>
        <begin position="228"/>
        <end position="310"/>
    </location>
</feature>
<dbReference type="GO" id="GO:0006289">
    <property type="term" value="P:nucleotide-excision repair"/>
    <property type="evidence" value="ECO:0007669"/>
    <property type="project" value="InterPro"/>
</dbReference>
<dbReference type="EC" id="2.7.7.7" evidence="4"/>
<dbReference type="PROSITE" id="PS50164">
    <property type="entry name" value="GIY_YIG"/>
    <property type="match status" value="1"/>
</dbReference>
<reference evidence="4 5" key="1">
    <citation type="submission" date="2018-12" db="EMBL/GenBank/DDBJ databases">
        <authorList>
            <consortium name="Pathogen Informatics"/>
        </authorList>
    </citation>
    <scope>NUCLEOTIDE SEQUENCE [LARGE SCALE GENOMIC DNA]</scope>
    <source>
        <strain evidence="4 5">NCTC13652</strain>
    </source>
</reference>
<organism evidence="4 5">
    <name type="scientific">Acidipropionibacterium jensenii</name>
    <dbReference type="NCBI Taxonomy" id="1749"/>
    <lineage>
        <taxon>Bacteria</taxon>
        <taxon>Bacillati</taxon>
        <taxon>Actinomycetota</taxon>
        <taxon>Actinomycetes</taxon>
        <taxon>Propionibacteriales</taxon>
        <taxon>Propionibacteriaceae</taxon>
        <taxon>Acidipropionibacterium</taxon>
    </lineage>
</organism>
<dbReference type="SMART" id="SM00465">
    <property type="entry name" value="GIYc"/>
    <property type="match status" value="1"/>
</dbReference>
<dbReference type="PANTHER" id="PTHR30562:SF1">
    <property type="entry name" value="UVRABC SYSTEM PROTEIN C"/>
    <property type="match status" value="1"/>
</dbReference>
<name>A0A448NX93_9ACTN</name>
<dbReference type="GO" id="GO:0009380">
    <property type="term" value="C:excinuclease repair complex"/>
    <property type="evidence" value="ECO:0007669"/>
    <property type="project" value="TreeGrafter"/>
</dbReference>
<keyword evidence="4" id="KW-0808">Transferase</keyword>
<evidence type="ECO:0000313" key="5">
    <source>
        <dbReference type="Proteomes" id="UP000277858"/>
    </source>
</evidence>
<dbReference type="InterPro" id="IPR047296">
    <property type="entry name" value="GIY-YIG_UvrC_Cho"/>
</dbReference>
<dbReference type="FunFam" id="3.30.420.10:FF:000045">
    <property type="entry name" value="3'-5' exonuclease DinG"/>
    <property type="match status" value="1"/>
</dbReference>
<sequence length="601" mass="65681">MAISSLRIMTAPAVQPSFDDLGTPLFDVTFCVVDLETTGAGGEDAITEIGAVKVRSGVVLGEFATLVHPPSHIRASVQLLTGITDEMVADSPSIVAVLPSWLEFSRGTVLVAHNARFDIGFLKRACADDERPWPGNTVVDTLALARSCLPRQEVGDFKLGTLARHFRAATSPTHRALDDARATVDVLHAILERLGNLGVTTLEDLMEVTHAVPAARRARRTWADGLPEGPGVYWFVSEHRTSVPEVIYVGTSVNVRRRVRQYFTASETRRRMDEMVRVATGVRAQACATTLEAGVRELRLIDSRQPRYNRRSRRQDAVTWVALTDEPFPRLSMVRDTRRSGRIYWGPFTGRGQAEEATRTLRELTGLRECTGAPASHPHGCPLAEMGRCAAPCLDPEAADRRADYQRVVDSARRAMTDDVRPVMEAACRRIATLALAERFEEAGDLTRRTGLLIRASRRRARIAALADCEEIIAALPCGGGTGRDGWQFHLIRHGRLAAAAVSPAGSDPMETVANARREAETVLPGPPGVPGCSVEEAELVASWLEQPGVRLVDITGQWAWPVHCTVPDHQQAQSVARLMTPEPTRPGAAPEMDDTPGERH</sequence>
<dbReference type="SUPFAM" id="SSF53098">
    <property type="entry name" value="Ribonuclease H-like"/>
    <property type="match status" value="1"/>
</dbReference>
<dbReference type="GO" id="GO:0003887">
    <property type="term" value="F:DNA-directed DNA polymerase activity"/>
    <property type="evidence" value="ECO:0007669"/>
    <property type="project" value="UniProtKB-EC"/>
</dbReference>
<proteinExistence type="predicted"/>
<dbReference type="InterPro" id="IPR012337">
    <property type="entry name" value="RNaseH-like_sf"/>
</dbReference>
<dbReference type="InterPro" id="IPR050066">
    <property type="entry name" value="UvrABC_protein_C"/>
</dbReference>
<dbReference type="InterPro" id="IPR035901">
    <property type="entry name" value="GIY-YIG_endonuc_sf"/>
</dbReference>
<evidence type="ECO:0000256" key="1">
    <source>
        <dbReference type="ARBA" id="ARBA00022839"/>
    </source>
</evidence>
<dbReference type="SMART" id="SM00479">
    <property type="entry name" value="EXOIII"/>
    <property type="match status" value="1"/>
</dbReference>
<keyword evidence="4" id="KW-0548">Nucleotidyltransferase</keyword>
<dbReference type="PANTHER" id="PTHR30562">
    <property type="entry name" value="UVRC/OXIDOREDUCTASE"/>
    <property type="match status" value="1"/>
</dbReference>
<feature type="region of interest" description="Disordered" evidence="2">
    <location>
        <begin position="580"/>
        <end position="601"/>
    </location>
</feature>
<protein>
    <submittedName>
        <fullName evidence="4">DNA polymerase III polC-type</fullName>
        <ecNumber evidence="4">2.7.7.7</ecNumber>
    </submittedName>
</protein>
<evidence type="ECO:0000256" key="2">
    <source>
        <dbReference type="SAM" id="MobiDB-lite"/>
    </source>
</evidence>
<dbReference type="Proteomes" id="UP000277858">
    <property type="component" value="Chromosome"/>
</dbReference>
<dbReference type="GO" id="GO:0003677">
    <property type="term" value="F:DNA binding"/>
    <property type="evidence" value="ECO:0007669"/>
    <property type="project" value="InterPro"/>
</dbReference>
<dbReference type="SUPFAM" id="SSF82771">
    <property type="entry name" value="GIY-YIG endonuclease"/>
    <property type="match status" value="1"/>
</dbReference>
<keyword evidence="1" id="KW-0540">Nuclease</keyword>
<dbReference type="CDD" id="cd06127">
    <property type="entry name" value="DEDDh"/>
    <property type="match status" value="1"/>
</dbReference>
<dbReference type="GO" id="GO:0004527">
    <property type="term" value="F:exonuclease activity"/>
    <property type="evidence" value="ECO:0007669"/>
    <property type="project" value="UniProtKB-KW"/>
</dbReference>
<dbReference type="InterPro" id="IPR000305">
    <property type="entry name" value="GIY-YIG_endonuc"/>
</dbReference>